<evidence type="ECO:0000256" key="1">
    <source>
        <dbReference type="SAM" id="Phobius"/>
    </source>
</evidence>
<dbReference type="EMBL" id="FPAU01000003">
    <property type="protein sequence ID" value="SFT94830.1"/>
    <property type="molecule type" value="Genomic_DNA"/>
</dbReference>
<feature type="transmembrane region" description="Helical" evidence="1">
    <location>
        <begin position="6"/>
        <end position="23"/>
    </location>
</feature>
<keyword evidence="3" id="KW-1185">Reference proteome</keyword>
<accession>A0A1I7C5Y1</accession>
<keyword evidence="1" id="KW-0812">Transmembrane</keyword>
<dbReference type="OrthoDB" id="6477852at2"/>
<keyword evidence="1" id="KW-1133">Transmembrane helix</keyword>
<keyword evidence="1" id="KW-0472">Membrane</keyword>
<dbReference type="RefSeq" id="WP_090122121.1">
    <property type="nucleotide sequence ID" value="NZ_CP045300.1"/>
</dbReference>
<reference evidence="3" key="1">
    <citation type="submission" date="2016-10" db="EMBL/GenBank/DDBJ databases">
        <authorList>
            <person name="Varghese N."/>
            <person name="Submissions S."/>
        </authorList>
    </citation>
    <scope>NUCLEOTIDE SEQUENCE [LARGE SCALE GENOMIC DNA]</scope>
    <source>
        <strain evidence="3">Ah-143</strain>
    </source>
</reference>
<name>A0A1I7C5Y1_9ENTR</name>
<organism evidence="2 3">
    <name type="scientific">Kosakonia arachidis</name>
    <dbReference type="NCBI Taxonomy" id="551989"/>
    <lineage>
        <taxon>Bacteria</taxon>
        <taxon>Pseudomonadati</taxon>
        <taxon>Pseudomonadota</taxon>
        <taxon>Gammaproteobacteria</taxon>
        <taxon>Enterobacterales</taxon>
        <taxon>Enterobacteriaceae</taxon>
        <taxon>Kosakonia</taxon>
    </lineage>
</organism>
<proteinExistence type="predicted"/>
<protein>
    <recommendedName>
        <fullName evidence="4">Topoisomerase II</fullName>
    </recommendedName>
</protein>
<evidence type="ECO:0008006" key="4">
    <source>
        <dbReference type="Google" id="ProtNLM"/>
    </source>
</evidence>
<dbReference type="AlphaFoldDB" id="A0A1I7C5Y1"/>
<dbReference type="Proteomes" id="UP000199187">
    <property type="component" value="Unassembled WGS sequence"/>
</dbReference>
<gene>
    <name evidence="2" type="ORF">SAMN05192562_103264</name>
</gene>
<sequence>MNWTHVLMAGYVGAAITIITGLMRKKGWLSKGGAAVLAVVFIALWNFIDIRYLQAQKNAQTAEARFDAMVQQIPTWQLIAEHEPKLFSELRNQVVVLMKVGASDQKIIDTIQPRFSALQMQRMPLASDQQVVAETRVLIDQTIEMQKISDDACFRFHYPEVKGGVNPVALNSRETLKRRLDTDYAMLQATYGPDKHTITPQEEKQAQADLEPILRQLYSKYGQDVQLLSHPDKASGKEKVVCDMMLDILNGVQALPQARAAGLYRSLMLEANRS</sequence>
<evidence type="ECO:0000313" key="2">
    <source>
        <dbReference type="EMBL" id="SFT94830.1"/>
    </source>
</evidence>
<evidence type="ECO:0000313" key="3">
    <source>
        <dbReference type="Proteomes" id="UP000199187"/>
    </source>
</evidence>
<feature type="transmembrane region" description="Helical" evidence="1">
    <location>
        <begin position="28"/>
        <end position="48"/>
    </location>
</feature>